<dbReference type="Gene3D" id="6.10.140.2220">
    <property type="match status" value="1"/>
</dbReference>
<dbReference type="AlphaFoldDB" id="A0A835Y7C1"/>
<feature type="region of interest" description="Disordered" evidence="4">
    <location>
        <begin position="1058"/>
        <end position="1098"/>
    </location>
</feature>
<dbReference type="Proteomes" id="UP000612055">
    <property type="component" value="Unassembled WGS sequence"/>
</dbReference>
<keyword evidence="7" id="KW-1185">Reference proteome</keyword>
<evidence type="ECO:0000313" key="7">
    <source>
        <dbReference type="Proteomes" id="UP000612055"/>
    </source>
</evidence>
<feature type="domain" description="MYND-type" evidence="5">
    <location>
        <begin position="1189"/>
        <end position="1225"/>
    </location>
</feature>
<evidence type="ECO:0000313" key="6">
    <source>
        <dbReference type="EMBL" id="KAG2497388.1"/>
    </source>
</evidence>
<keyword evidence="3" id="KW-0862">Zinc</keyword>
<evidence type="ECO:0000256" key="1">
    <source>
        <dbReference type="ARBA" id="ARBA00022723"/>
    </source>
</evidence>
<accession>A0A835Y7C1</accession>
<keyword evidence="2" id="KW-0863">Zinc-finger</keyword>
<protein>
    <recommendedName>
        <fullName evidence="5">MYND-type domain-containing protein</fullName>
    </recommendedName>
</protein>
<dbReference type="GO" id="GO:0008270">
    <property type="term" value="F:zinc ion binding"/>
    <property type="evidence" value="ECO:0007669"/>
    <property type="project" value="UniProtKB-KW"/>
</dbReference>
<evidence type="ECO:0000256" key="2">
    <source>
        <dbReference type="ARBA" id="ARBA00022771"/>
    </source>
</evidence>
<feature type="region of interest" description="Disordered" evidence="4">
    <location>
        <begin position="967"/>
        <end position="1018"/>
    </location>
</feature>
<dbReference type="EMBL" id="JAEHOE010000014">
    <property type="protein sequence ID" value="KAG2497388.1"/>
    <property type="molecule type" value="Genomic_DNA"/>
</dbReference>
<feature type="compositionally biased region" description="Basic and acidic residues" evidence="4">
    <location>
        <begin position="974"/>
        <end position="983"/>
    </location>
</feature>
<feature type="region of interest" description="Disordered" evidence="4">
    <location>
        <begin position="732"/>
        <end position="778"/>
    </location>
</feature>
<proteinExistence type="predicted"/>
<dbReference type="InterPro" id="IPR002893">
    <property type="entry name" value="Znf_MYND"/>
</dbReference>
<sequence>MADQAAYTRLLRNYMAAVDVLDRLHRSGPVADNARLSARHKAFTALSKTLSETALSMDPPGHIQPGTDVEASLRLWLQACTDVSASTWLQTHMLALPARCAAAADASAEPRDRLPHAVACCLLYGAVSNLLWAVAPALHRYTAACGDTGGWAAVHELCRPFLARDFLAAVAQTALGAVSHGLCMMQPAMRAAVREAPRSCCPPDVLSSWGDGTATSSGRFPSCGVRFGWLAITLAMTHPNAVGPTGPGVELQLPPPVSSVLSALAESRLLPTVAEAILRCPGPACNMVESSALLCGGVSDAVVLLSGLYDFAASDAAAVRTALARQLDDPVVQAYHVAQLDRLAVHGGLEPEGAAAATQAGGAGGGGGPADGTWWLTRFEAQSGSVASGVQYVIANQLSDEKRASLEEPHAHAVFASLGRWRLSEDGRDLRAPPPGPGVPTPERLAQLAARAAEALCRLYRGQGLGGAYRGSPTWQLARSPAITRLLLPCPEDVTPSSLLYWLESAAWSLALCAEAVAAELEGSGGGPAQATWGLLGRYVKAGGPAVGLRQAVTSLAWLVGTGTVEGGTGTGTGLLSLGPAERADALSRLRRAGLAGSLDHALRLAFTATSRHPSSALGPVHTTTTTELLACMGSVFELCRRLPLALLPPATAAARPQVPESPPYGGDGSGALVTLSKRAATLASWMDPWAEREGPEARDAEQACLRQAVAIMPGLREGVIRLRKELTSALGVPGPTATSASPPPAAGDAAASPSPEGASAEGAAATTPTTAASSSAAAAGAVTPSAASRGATSPAPREATAWALELFAYAYSSCCRLATAIAITAAAAAAVTAAAAAPATELLSSGDNAARTVTPEAMAPAACVPAVCDGLTALLYAAAASQSTLSVRQVTAGHLLACQPHRLLAAACRLLCVWSPGEQPRGAGLLASSSLLALLYLASVPELSRRVGAWLTPAAAAATGAAAAAAEGSGVAKPEEEERGEQAEGQEEEQGEEQGENEDQEDEADKEADEQASEEVAAAERGCLERLLRARVIPLLVTRQPPAWAAGGLLALLHQAARRGSGPQGTKGGGGGAHGEQGRSTPAPAPGQPFVGGPPDDDLVAVAGSLLGWAAAGGASEPPVLPDGTRVQALIDDFVAQQAQTEGGGEEALKAPAAEPLPPPLAVPTAALVRRRLRVCGYPGCTSFGGRCEADLPLKLCGGCRAVRYCAGGGCQSAHWMAAHRYECRALAAARVAAREVEEPG</sequence>
<dbReference type="OrthoDB" id="563099at2759"/>
<gene>
    <name evidence="6" type="ORF">HYH03_004545</name>
</gene>
<feature type="compositionally biased region" description="Low complexity" evidence="4">
    <location>
        <begin position="734"/>
        <end position="778"/>
    </location>
</feature>
<feature type="compositionally biased region" description="Acidic residues" evidence="4">
    <location>
        <begin position="984"/>
        <end position="1014"/>
    </location>
</feature>
<dbReference type="SUPFAM" id="SSF144232">
    <property type="entry name" value="HIT/MYND zinc finger-like"/>
    <property type="match status" value="1"/>
</dbReference>
<comment type="caution">
    <text evidence="6">The sequence shown here is derived from an EMBL/GenBank/DDBJ whole genome shotgun (WGS) entry which is preliminary data.</text>
</comment>
<evidence type="ECO:0000256" key="4">
    <source>
        <dbReference type="SAM" id="MobiDB-lite"/>
    </source>
</evidence>
<keyword evidence="1" id="KW-0479">Metal-binding</keyword>
<name>A0A835Y7C1_9CHLO</name>
<evidence type="ECO:0000256" key="3">
    <source>
        <dbReference type="ARBA" id="ARBA00022833"/>
    </source>
</evidence>
<organism evidence="6 7">
    <name type="scientific">Edaphochlamys debaryana</name>
    <dbReference type="NCBI Taxonomy" id="47281"/>
    <lineage>
        <taxon>Eukaryota</taxon>
        <taxon>Viridiplantae</taxon>
        <taxon>Chlorophyta</taxon>
        <taxon>core chlorophytes</taxon>
        <taxon>Chlorophyceae</taxon>
        <taxon>CS clade</taxon>
        <taxon>Chlamydomonadales</taxon>
        <taxon>Chlamydomonadales incertae sedis</taxon>
        <taxon>Edaphochlamys</taxon>
    </lineage>
</organism>
<reference evidence="6" key="1">
    <citation type="journal article" date="2020" name="bioRxiv">
        <title>Comparative genomics of Chlamydomonas.</title>
        <authorList>
            <person name="Craig R.J."/>
            <person name="Hasan A.R."/>
            <person name="Ness R.W."/>
            <person name="Keightley P.D."/>
        </authorList>
    </citation>
    <scope>NUCLEOTIDE SEQUENCE</scope>
    <source>
        <strain evidence="6">CCAP 11/70</strain>
    </source>
</reference>
<evidence type="ECO:0000259" key="5">
    <source>
        <dbReference type="Pfam" id="PF01753"/>
    </source>
</evidence>
<dbReference type="Pfam" id="PF01753">
    <property type="entry name" value="zf-MYND"/>
    <property type="match status" value="1"/>
</dbReference>
<feature type="compositionally biased region" description="Gly residues" evidence="4">
    <location>
        <begin position="1063"/>
        <end position="1076"/>
    </location>
</feature>